<comment type="subunit">
    <text evidence="8">Heterodimer of a catalytic subunit (MsrP) and a heme-binding subunit (MsrQ).</text>
</comment>
<evidence type="ECO:0000256" key="5">
    <source>
        <dbReference type="ARBA" id="ARBA00022989"/>
    </source>
</evidence>
<sequence length="198" mass="22912">MQSQLRQKIIVVKAVIHCICILLLVNEYWLALNDGLGADPVEAVLHFTGIGALNLLIISLSITPVIRLFKFTSLINYRRMLGVYSFVYALMHLLSFLAFEVQFDWRLFITEIIERPYMTLGMAAIVILLSLTLTSTARVKRKMGKSWQKLHNWVYLAIILASVHFYMSVKSDVVQPIIYATIVAILLWFRRKKFQKYL</sequence>
<evidence type="ECO:0000256" key="3">
    <source>
        <dbReference type="ARBA" id="ARBA00022617"/>
    </source>
</evidence>
<dbReference type="Pfam" id="PF01794">
    <property type="entry name" value="Ferric_reduct"/>
    <property type="match status" value="1"/>
</dbReference>
<dbReference type="GO" id="GO:0016679">
    <property type="term" value="F:oxidoreductase activity, acting on diphenols and related substances as donors"/>
    <property type="evidence" value="ECO:0007669"/>
    <property type="project" value="TreeGrafter"/>
</dbReference>
<keyword evidence="2 8" id="KW-0813">Transport</keyword>
<evidence type="ECO:0000256" key="4">
    <source>
        <dbReference type="ARBA" id="ARBA00022692"/>
    </source>
</evidence>
<dbReference type="InterPro" id="IPR022837">
    <property type="entry name" value="MsrQ-like"/>
</dbReference>
<feature type="transmembrane region" description="Helical" evidence="8">
    <location>
        <begin position="173"/>
        <end position="189"/>
    </location>
</feature>
<keyword evidence="7 8" id="KW-0472">Membrane</keyword>
<feature type="transmembrane region" description="Helical" evidence="8">
    <location>
        <begin position="81"/>
        <end position="99"/>
    </location>
</feature>
<reference evidence="10 11" key="1">
    <citation type="submission" date="2020-08" db="EMBL/GenBank/DDBJ databases">
        <title>Genomic Encyclopedia of Type Strains, Phase IV (KMG-IV): sequencing the most valuable type-strain genomes for metagenomic binning, comparative biology and taxonomic classification.</title>
        <authorList>
            <person name="Goeker M."/>
        </authorList>
    </citation>
    <scope>NUCLEOTIDE SEQUENCE [LARGE SCALE GENOMIC DNA]</scope>
    <source>
        <strain evidence="10 11">DSM 26287</strain>
    </source>
</reference>
<keyword evidence="8" id="KW-1003">Cell membrane</keyword>
<keyword evidence="6 8" id="KW-0408">Iron</keyword>
<feature type="transmembrane region" description="Helical" evidence="8">
    <location>
        <begin position="119"/>
        <end position="138"/>
    </location>
</feature>
<evidence type="ECO:0000259" key="9">
    <source>
        <dbReference type="Pfam" id="PF01794"/>
    </source>
</evidence>
<dbReference type="GO" id="GO:0005886">
    <property type="term" value="C:plasma membrane"/>
    <property type="evidence" value="ECO:0007669"/>
    <property type="project" value="UniProtKB-SubCell"/>
</dbReference>
<keyword evidence="3 8" id="KW-0349">Heme</keyword>
<dbReference type="PANTHER" id="PTHR36964:SF1">
    <property type="entry name" value="PROTEIN-METHIONINE-SULFOXIDE REDUCTASE HEME-BINDING SUBUNIT MSRQ"/>
    <property type="match status" value="1"/>
</dbReference>
<dbReference type="GO" id="GO:0030091">
    <property type="term" value="P:protein repair"/>
    <property type="evidence" value="ECO:0007669"/>
    <property type="project" value="UniProtKB-UniRule"/>
</dbReference>
<dbReference type="InterPro" id="IPR013130">
    <property type="entry name" value="Fe3_Rdtase_TM_dom"/>
</dbReference>
<feature type="domain" description="Ferric oxidoreductase" evidence="9">
    <location>
        <begin position="50"/>
        <end position="161"/>
    </location>
</feature>
<evidence type="ECO:0000313" key="11">
    <source>
        <dbReference type="Proteomes" id="UP000537141"/>
    </source>
</evidence>
<organism evidence="10 11">
    <name type="scientific">Thalassotalea piscium</name>
    <dbReference type="NCBI Taxonomy" id="1230533"/>
    <lineage>
        <taxon>Bacteria</taxon>
        <taxon>Pseudomonadati</taxon>
        <taxon>Pseudomonadota</taxon>
        <taxon>Gammaproteobacteria</taxon>
        <taxon>Alteromonadales</taxon>
        <taxon>Colwelliaceae</taxon>
        <taxon>Thalassotalea</taxon>
    </lineage>
</organism>
<keyword evidence="4 8" id="KW-0812">Transmembrane</keyword>
<comment type="cofactor">
    <cofactor evidence="8">
        <name>heme b</name>
        <dbReference type="ChEBI" id="CHEBI:60344"/>
    </cofactor>
    <text evidence="8">Binds 1 heme b (iron(II)-protoporphyrin IX) group per subunit.</text>
</comment>
<evidence type="ECO:0000256" key="1">
    <source>
        <dbReference type="ARBA" id="ARBA00004141"/>
    </source>
</evidence>
<keyword evidence="8" id="KW-0285">Flavoprotein</keyword>
<keyword evidence="11" id="KW-1185">Reference proteome</keyword>
<proteinExistence type="inferred from homology"/>
<dbReference type="RefSeq" id="WP_184420987.1">
    <property type="nucleotide sequence ID" value="NZ_AP027362.1"/>
</dbReference>
<feature type="transmembrane region" description="Helical" evidence="8">
    <location>
        <begin position="43"/>
        <end position="69"/>
    </location>
</feature>
<dbReference type="EMBL" id="JACHHU010000001">
    <property type="protein sequence ID" value="MBB6541599.1"/>
    <property type="molecule type" value="Genomic_DNA"/>
</dbReference>
<comment type="subcellular location">
    <subcellularLocation>
        <location evidence="8">Cell membrane</location>
        <topology evidence="8">Multi-pass membrane protein</topology>
    </subcellularLocation>
    <subcellularLocation>
        <location evidence="1">Membrane</location>
        <topology evidence="1">Multi-pass membrane protein</topology>
    </subcellularLocation>
</comment>
<dbReference type="GO" id="GO:0020037">
    <property type="term" value="F:heme binding"/>
    <property type="evidence" value="ECO:0007669"/>
    <property type="project" value="UniProtKB-UniRule"/>
</dbReference>
<evidence type="ECO:0000256" key="8">
    <source>
        <dbReference type="HAMAP-Rule" id="MF_01207"/>
    </source>
</evidence>
<dbReference type="GO" id="GO:0046872">
    <property type="term" value="F:metal ion binding"/>
    <property type="evidence" value="ECO:0007669"/>
    <property type="project" value="UniProtKB-KW"/>
</dbReference>
<dbReference type="GO" id="GO:0010181">
    <property type="term" value="F:FMN binding"/>
    <property type="evidence" value="ECO:0007669"/>
    <property type="project" value="UniProtKB-UniRule"/>
</dbReference>
<keyword evidence="5 8" id="KW-1133">Transmembrane helix</keyword>
<feature type="transmembrane region" description="Helical" evidence="8">
    <location>
        <begin position="12"/>
        <end position="31"/>
    </location>
</feature>
<evidence type="ECO:0000313" key="10">
    <source>
        <dbReference type="EMBL" id="MBB6541599.1"/>
    </source>
</evidence>
<protein>
    <recommendedName>
        <fullName evidence="8">Protein-methionine-sulfoxide reductase heme-binding subunit MsrQ</fullName>
    </recommendedName>
    <alternativeName>
        <fullName evidence="8">Flavocytochrome MsrQ</fullName>
    </alternativeName>
</protein>
<dbReference type="PANTHER" id="PTHR36964">
    <property type="entry name" value="PROTEIN-METHIONINE-SULFOXIDE REDUCTASE HEME-BINDING SUBUNIT MSRQ"/>
    <property type="match status" value="1"/>
</dbReference>
<comment type="caution">
    <text evidence="10">The sequence shown here is derived from an EMBL/GenBank/DDBJ whole genome shotgun (WGS) entry which is preliminary data.</text>
</comment>
<name>A0A7X0NDT0_9GAMM</name>
<dbReference type="AlphaFoldDB" id="A0A7X0NDT0"/>
<keyword evidence="8" id="KW-0479">Metal-binding</keyword>
<evidence type="ECO:0000256" key="6">
    <source>
        <dbReference type="ARBA" id="ARBA00023004"/>
    </source>
</evidence>
<comment type="cofactor">
    <cofactor evidence="8">
        <name>FMN</name>
        <dbReference type="ChEBI" id="CHEBI:58210"/>
    </cofactor>
    <text evidence="8">Binds 1 FMN per subunit.</text>
</comment>
<evidence type="ECO:0000256" key="2">
    <source>
        <dbReference type="ARBA" id="ARBA00022448"/>
    </source>
</evidence>
<feature type="transmembrane region" description="Helical" evidence="8">
    <location>
        <begin position="150"/>
        <end position="167"/>
    </location>
</feature>
<dbReference type="GO" id="GO:0009055">
    <property type="term" value="F:electron transfer activity"/>
    <property type="evidence" value="ECO:0007669"/>
    <property type="project" value="UniProtKB-UniRule"/>
</dbReference>
<comment type="similarity">
    <text evidence="8">Belongs to the MsrQ family.</text>
</comment>
<dbReference type="HAMAP" id="MF_01207">
    <property type="entry name" value="MsrQ"/>
    <property type="match status" value="1"/>
</dbReference>
<accession>A0A7X0NDT0</accession>
<evidence type="ECO:0000256" key="7">
    <source>
        <dbReference type="ARBA" id="ARBA00023136"/>
    </source>
</evidence>
<comment type="function">
    <text evidence="8">Part of the MsrPQ system that repairs oxidized periplasmic proteins containing methionine sulfoxide residues (Met-O), using respiratory chain electrons. Thus protects these proteins from oxidative-stress damage caused by reactive species of oxygen and chlorine generated by the host defense mechanisms. MsrPQ is essential for the maintenance of envelope integrity under bleach stress, rescuing a wide series of structurally unrelated periplasmic proteins from methionine oxidation. MsrQ provides electrons for reduction to the reductase catalytic subunit MsrP, using the quinone pool of the respiratory chain.</text>
</comment>
<keyword evidence="8" id="KW-0288">FMN</keyword>
<dbReference type="Proteomes" id="UP000537141">
    <property type="component" value="Unassembled WGS sequence"/>
</dbReference>
<keyword evidence="8" id="KW-0249">Electron transport</keyword>
<gene>
    <name evidence="8" type="primary">msrQ</name>
    <name evidence="10" type="ORF">HNQ55_000073</name>
</gene>